<keyword evidence="2" id="KW-1185">Reference proteome</keyword>
<proteinExistence type="predicted"/>
<accession>A0A3N6QQM3</accession>
<evidence type="ECO:0000313" key="1">
    <source>
        <dbReference type="EMBL" id="RQH34515.1"/>
    </source>
</evidence>
<sequence length="65" mass="7319">MEQTTELYGPLNELESPLNYNFVVGEQRSIPLDKFSASDEGIKLLSLLNVEEDTDGILQESNINF</sequence>
<name>A0A3N6QQM3_9CYAN</name>
<reference evidence="1 2" key="1">
    <citation type="journal article" date="2018" name="ACS Chem. Biol.">
        <title>Ketoreductase domain dysfunction expands chemodiversity: malyngamide biosynthesis in the cyanobacterium Okeania hirsuta.</title>
        <authorList>
            <person name="Moss N.A."/>
            <person name="Leao T."/>
            <person name="Rankin M."/>
            <person name="McCullough T.M."/>
            <person name="Qu P."/>
            <person name="Korobeynikov A."/>
            <person name="Smith J.L."/>
            <person name="Gerwick L."/>
            <person name="Gerwick W.H."/>
        </authorList>
    </citation>
    <scope>NUCLEOTIDE SEQUENCE [LARGE SCALE GENOMIC DNA]</scope>
    <source>
        <strain evidence="1 2">PAB10Feb10-1</strain>
    </source>
</reference>
<gene>
    <name evidence="1" type="ORF">D5R40_20625</name>
</gene>
<protein>
    <submittedName>
        <fullName evidence="1">Uncharacterized protein</fullName>
    </submittedName>
</protein>
<organism evidence="1 2">
    <name type="scientific">Okeania hirsuta</name>
    <dbReference type="NCBI Taxonomy" id="1458930"/>
    <lineage>
        <taxon>Bacteria</taxon>
        <taxon>Bacillati</taxon>
        <taxon>Cyanobacteriota</taxon>
        <taxon>Cyanophyceae</taxon>
        <taxon>Oscillatoriophycideae</taxon>
        <taxon>Oscillatoriales</taxon>
        <taxon>Microcoleaceae</taxon>
        <taxon>Okeania</taxon>
    </lineage>
</organism>
<dbReference type="RefSeq" id="WP_124145419.1">
    <property type="nucleotide sequence ID" value="NZ_CAWOKI010000083.1"/>
</dbReference>
<comment type="caution">
    <text evidence="1">The sequence shown here is derived from an EMBL/GenBank/DDBJ whole genome shotgun (WGS) entry which is preliminary data.</text>
</comment>
<dbReference type="AlphaFoldDB" id="A0A3N6QQM3"/>
<evidence type="ECO:0000313" key="2">
    <source>
        <dbReference type="Proteomes" id="UP000269154"/>
    </source>
</evidence>
<dbReference type="Proteomes" id="UP000269154">
    <property type="component" value="Unassembled WGS sequence"/>
</dbReference>
<dbReference type="EMBL" id="RCBY01000132">
    <property type="protein sequence ID" value="RQH34515.1"/>
    <property type="molecule type" value="Genomic_DNA"/>
</dbReference>